<organism evidence="1 2">
    <name type="scientific">Paenacidovorax monticola</name>
    <dbReference type="NCBI Taxonomy" id="1926868"/>
    <lineage>
        <taxon>Bacteria</taxon>
        <taxon>Pseudomonadati</taxon>
        <taxon>Pseudomonadota</taxon>
        <taxon>Betaproteobacteria</taxon>
        <taxon>Burkholderiales</taxon>
        <taxon>Comamonadaceae</taxon>
        <taxon>Paenacidovorax</taxon>
    </lineage>
</organism>
<keyword evidence="2" id="KW-1185">Reference proteome</keyword>
<dbReference type="KEGG" id="amon:H9L24_06805"/>
<accession>A0A7H0HJ20</accession>
<sequence>MTGAIKTAERRVAAKTLVHGGGALMAWCVGNAKMVQRDSATLVSKGLSGVGKVDPLLALFDAVHLMALNPVAKGLSVYEERGFRYL</sequence>
<proteinExistence type="predicted"/>
<evidence type="ECO:0000313" key="2">
    <source>
        <dbReference type="Proteomes" id="UP000516057"/>
    </source>
</evidence>
<protein>
    <submittedName>
        <fullName evidence="1">Uncharacterized protein</fullName>
    </submittedName>
</protein>
<dbReference type="EMBL" id="CP060790">
    <property type="protein sequence ID" value="QNP60536.1"/>
    <property type="molecule type" value="Genomic_DNA"/>
</dbReference>
<reference evidence="1 2" key="1">
    <citation type="submission" date="2020-08" db="EMBL/GenBank/DDBJ databases">
        <title>Genome sequence of Acidovorax monticola KACC 19171T.</title>
        <authorList>
            <person name="Hyun D.-W."/>
            <person name="Bae J.-W."/>
        </authorList>
    </citation>
    <scope>NUCLEOTIDE SEQUENCE [LARGE SCALE GENOMIC DNA]</scope>
    <source>
        <strain evidence="1 2">KACC 19171</strain>
    </source>
</reference>
<gene>
    <name evidence="1" type="ORF">H9L24_06805</name>
</gene>
<dbReference type="AlphaFoldDB" id="A0A7H0HJ20"/>
<name>A0A7H0HJ20_9BURK</name>
<evidence type="ECO:0000313" key="1">
    <source>
        <dbReference type="EMBL" id="QNP60536.1"/>
    </source>
</evidence>
<dbReference type="Proteomes" id="UP000516057">
    <property type="component" value="Chromosome"/>
</dbReference>
<dbReference type="RefSeq" id="WP_187737517.1">
    <property type="nucleotide sequence ID" value="NZ_CP060790.1"/>
</dbReference>